<dbReference type="EnsemblMetazoa" id="CLYHEMT014929.1">
    <property type="protein sequence ID" value="CLYHEMP014929.1"/>
    <property type="gene ID" value="CLYHEMG014929"/>
</dbReference>
<dbReference type="GO" id="GO:0016020">
    <property type="term" value="C:membrane"/>
    <property type="evidence" value="ECO:0007669"/>
    <property type="project" value="UniProtKB-SubCell"/>
</dbReference>
<name>A0A7M5WYA9_9CNID</name>
<feature type="transmembrane region" description="Helical" evidence="9">
    <location>
        <begin position="44"/>
        <end position="66"/>
    </location>
</feature>
<keyword evidence="3 9" id="KW-0812">Transmembrane</keyword>
<evidence type="ECO:0000256" key="4">
    <source>
        <dbReference type="ARBA" id="ARBA00022989"/>
    </source>
</evidence>
<dbReference type="PANTHER" id="PTHR31885">
    <property type="entry name" value="GH04784P"/>
    <property type="match status" value="1"/>
</dbReference>
<feature type="transmembrane region" description="Helical" evidence="9">
    <location>
        <begin position="148"/>
        <end position="168"/>
    </location>
</feature>
<proteinExistence type="inferred from homology"/>
<feature type="transmembrane region" description="Helical" evidence="9">
    <location>
        <begin position="124"/>
        <end position="142"/>
    </location>
</feature>
<evidence type="ECO:0000256" key="3">
    <source>
        <dbReference type="ARBA" id="ARBA00022692"/>
    </source>
</evidence>
<protein>
    <recommendedName>
        <fullName evidence="6">lysoplasmalogenase</fullName>
        <ecNumber evidence="6">3.3.2.2</ecNumber>
    </recommendedName>
</protein>
<organism evidence="10 11">
    <name type="scientific">Clytia hemisphaerica</name>
    <dbReference type="NCBI Taxonomy" id="252671"/>
    <lineage>
        <taxon>Eukaryota</taxon>
        <taxon>Metazoa</taxon>
        <taxon>Cnidaria</taxon>
        <taxon>Hydrozoa</taxon>
        <taxon>Hydroidolina</taxon>
        <taxon>Leptothecata</taxon>
        <taxon>Obeliida</taxon>
        <taxon>Clytiidae</taxon>
        <taxon>Clytia</taxon>
    </lineage>
</organism>
<evidence type="ECO:0000256" key="7">
    <source>
        <dbReference type="ARBA" id="ARBA00049458"/>
    </source>
</evidence>
<feature type="transmembrane region" description="Helical" evidence="9">
    <location>
        <begin position="100"/>
        <end position="117"/>
    </location>
</feature>
<dbReference type="RefSeq" id="XP_066916712.1">
    <property type="nucleotide sequence ID" value="XM_067060611.1"/>
</dbReference>
<dbReference type="Proteomes" id="UP000594262">
    <property type="component" value="Unplaced"/>
</dbReference>
<keyword evidence="5 9" id="KW-0472">Membrane</keyword>
<dbReference type="AlphaFoldDB" id="A0A7M5WYA9"/>
<reference evidence="10" key="1">
    <citation type="submission" date="2021-01" db="UniProtKB">
        <authorList>
            <consortium name="EnsemblMetazoa"/>
        </authorList>
    </citation>
    <scope>IDENTIFICATION</scope>
</reference>
<dbReference type="InterPro" id="IPR012506">
    <property type="entry name" value="TMEM86B-like"/>
</dbReference>
<feature type="transmembrane region" description="Helical" evidence="9">
    <location>
        <begin position="21"/>
        <end position="38"/>
    </location>
</feature>
<evidence type="ECO:0000313" key="10">
    <source>
        <dbReference type="EnsemblMetazoa" id="CLYHEMP014929.1"/>
    </source>
</evidence>
<dbReference type="GeneID" id="136803887"/>
<dbReference type="EC" id="3.3.2.2" evidence="6"/>
<evidence type="ECO:0000256" key="9">
    <source>
        <dbReference type="SAM" id="Phobius"/>
    </source>
</evidence>
<dbReference type="PANTHER" id="PTHR31885:SF6">
    <property type="entry name" value="GH04784P"/>
    <property type="match status" value="1"/>
</dbReference>
<dbReference type="GO" id="GO:0047408">
    <property type="term" value="F:alkenylglycerophosphocholine hydrolase activity"/>
    <property type="evidence" value="ECO:0007669"/>
    <property type="project" value="UniProtKB-EC"/>
</dbReference>
<evidence type="ECO:0000256" key="5">
    <source>
        <dbReference type="ARBA" id="ARBA00023136"/>
    </source>
</evidence>
<keyword evidence="11" id="KW-1185">Reference proteome</keyword>
<evidence type="ECO:0000313" key="11">
    <source>
        <dbReference type="Proteomes" id="UP000594262"/>
    </source>
</evidence>
<comment type="catalytic activity">
    <reaction evidence="7">
        <text>a 1-O-(1Z-alkenyl)-sn-glycero-3-phosphoethanolamine + H2O = a 2,3-saturated aldehyde + sn-glycero-3-phosphoethanolamine</text>
        <dbReference type="Rhea" id="RHEA:16905"/>
        <dbReference type="ChEBI" id="CHEBI:15377"/>
        <dbReference type="ChEBI" id="CHEBI:73359"/>
        <dbReference type="ChEBI" id="CHEBI:77288"/>
        <dbReference type="ChEBI" id="CHEBI:143890"/>
        <dbReference type="EC" id="3.3.2.2"/>
    </reaction>
</comment>
<evidence type="ECO:0000256" key="1">
    <source>
        <dbReference type="ARBA" id="ARBA00004141"/>
    </source>
</evidence>
<accession>A0A7M5WYA9</accession>
<evidence type="ECO:0000256" key="2">
    <source>
        <dbReference type="ARBA" id="ARBA00007375"/>
    </source>
</evidence>
<feature type="transmembrane region" description="Helical" evidence="9">
    <location>
        <begin position="180"/>
        <end position="201"/>
    </location>
</feature>
<sequence>MCAMKEDGISPLQVFGHVGPRLIPFLKTVIIYFVAWIPDEYPSIFAALLKCLPILCLILFVGLQGISLEEKHDYQRRIFIGLVFSCIGDALLIWPDPHFVTAMVSFAIAHISYIRAFGFTHFRWPKAVPFYIALPFVCYWFYPGLQGILIPGVFIYITIITSMGWRAFASVDIMENIWTWNKLCGVIGATSFIISDLVIGINKFVAPLYLAKPIIMVTYYFAQLFFALSAVQNSNVLIKLRVSNKKVN</sequence>
<dbReference type="OrthoDB" id="2133758at2759"/>
<feature type="transmembrane region" description="Helical" evidence="9">
    <location>
        <begin position="213"/>
        <end position="231"/>
    </location>
</feature>
<comment type="subcellular location">
    <subcellularLocation>
        <location evidence="1">Membrane</location>
        <topology evidence="1">Multi-pass membrane protein</topology>
    </subcellularLocation>
</comment>
<keyword evidence="4 9" id="KW-1133">Transmembrane helix</keyword>
<comment type="catalytic activity">
    <reaction evidence="8">
        <text>a 1-O-(1Z-alkenyl)-sn-glycero-3-phosphocholine + H2O = a 2,3-saturated aldehyde + sn-glycerol 3-phosphocholine</text>
        <dbReference type="Rhea" id="RHEA:22544"/>
        <dbReference type="ChEBI" id="CHEBI:15377"/>
        <dbReference type="ChEBI" id="CHEBI:16870"/>
        <dbReference type="ChEBI" id="CHEBI:73359"/>
        <dbReference type="ChEBI" id="CHEBI:77287"/>
        <dbReference type="EC" id="3.3.2.2"/>
    </reaction>
</comment>
<evidence type="ECO:0000256" key="6">
    <source>
        <dbReference type="ARBA" id="ARBA00035673"/>
    </source>
</evidence>
<dbReference type="Pfam" id="PF07947">
    <property type="entry name" value="YhhN"/>
    <property type="match status" value="1"/>
</dbReference>
<comment type="similarity">
    <text evidence="2">Belongs to the TMEM86 family.</text>
</comment>
<evidence type="ECO:0000256" key="8">
    <source>
        <dbReference type="ARBA" id="ARBA00049560"/>
    </source>
</evidence>